<evidence type="ECO:0000313" key="2">
    <source>
        <dbReference type="Proteomes" id="UP001203410"/>
    </source>
</evidence>
<reference evidence="1 2" key="1">
    <citation type="submission" date="2022-05" db="EMBL/GenBank/DDBJ databases">
        <authorList>
            <person name="Jo J.-H."/>
            <person name="Im W.-T."/>
        </authorList>
    </citation>
    <scope>NUCLEOTIDE SEQUENCE [LARGE SCALE GENOMIC DNA]</scope>
    <source>
        <strain evidence="1 2">NSE70-1</strain>
    </source>
</reference>
<keyword evidence="2" id="KW-1185">Reference proteome</keyword>
<evidence type="ECO:0008006" key="3">
    <source>
        <dbReference type="Google" id="ProtNLM"/>
    </source>
</evidence>
<proteinExistence type="predicted"/>
<dbReference type="RefSeq" id="WP_249904797.1">
    <property type="nucleotide sequence ID" value="NZ_JAMGBA010000002.1"/>
</dbReference>
<comment type="caution">
    <text evidence="1">The sequence shown here is derived from an EMBL/GenBank/DDBJ whole genome shotgun (WGS) entry which is preliminary data.</text>
</comment>
<protein>
    <recommendedName>
        <fullName evidence="3">Sporulation related domain-containing protein</fullName>
    </recommendedName>
</protein>
<accession>A0ABT0RWH3</accession>
<dbReference type="EMBL" id="JAMGBA010000002">
    <property type="protein sequence ID" value="MCL6699379.1"/>
    <property type="molecule type" value="Genomic_DNA"/>
</dbReference>
<gene>
    <name evidence="1" type="ORF">LZ496_11380</name>
</gene>
<sequence>MADAGVVRDANRLPWLEPYRAPTGKKSNRKTGVATAIGAIGLAAVVTLLTRDLPSGREAEPAAEAHVTLPAPVEMQPQVVLPPLHVSQTPTAIVKPTPAFRRPAPLPRRKIKAVPTDTAYREVVSEQAGEAAAAEVVASEAALAIADMPLPPDPPRPAVDPTAQVVRGKTVQLGVYLTRTEAEAAWKSTVSDYTFLVTMPKSIEAISIRSKRFYRLQLGTPSKKHAKLLCGNLKSIGRPCTVA</sequence>
<organism evidence="1 2">
    <name type="scientific">Sphingomonas caseinilyticus</name>
    <dbReference type="NCBI Taxonomy" id="2908205"/>
    <lineage>
        <taxon>Bacteria</taxon>
        <taxon>Pseudomonadati</taxon>
        <taxon>Pseudomonadota</taxon>
        <taxon>Alphaproteobacteria</taxon>
        <taxon>Sphingomonadales</taxon>
        <taxon>Sphingomonadaceae</taxon>
        <taxon>Sphingomonas</taxon>
    </lineage>
</organism>
<evidence type="ECO:0000313" key="1">
    <source>
        <dbReference type="EMBL" id="MCL6699379.1"/>
    </source>
</evidence>
<name>A0ABT0RWH3_9SPHN</name>
<dbReference type="Proteomes" id="UP001203410">
    <property type="component" value="Unassembled WGS sequence"/>
</dbReference>